<dbReference type="SMART" id="SM00895">
    <property type="entry name" value="FCD"/>
    <property type="match status" value="1"/>
</dbReference>
<dbReference type="Pfam" id="PF00392">
    <property type="entry name" value="GntR"/>
    <property type="match status" value="1"/>
</dbReference>
<dbReference type="Gene3D" id="1.10.10.10">
    <property type="entry name" value="Winged helix-like DNA-binding domain superfamily/Winged helix DNA-binding domain"/>
    <property type="match status" value="1"/>
</dbReference>
<dbReference type="GO" id="GO:0003700">
    <property type="term" value="F:DNA-binding transcription factor activity"/>
    <property type="evidence" value="ECO:0007669"/>
    <property type="project" value="InterPro"/>
</dbReference>
<evidence type="ECO:0000313" key="5">
    <source>
        <dbReference type="EMBL" id="MTD57336.1"/>
    </source>
</evidence>
<evidence type="ECO:0000256" key="1">
    <source>
        <dbReference type="ARBA" id="ARBA00023015"/>
    </source>
</evidence>
<protein>
    <submittedName>
        <fullName evidence="5">GntR family transcriptional regulator</fullName>
    </submittedName>
</protein>
<dbReference type="SMART" id="SM00345">
    <property type="entry name" value="HTH_GNTR"/>
    <property type="match status" value="1"/>
</dbReference>
<organism evidence="5 6">
    <name type="scientific">Amycolatopsis pithecellobii</name>
    <dbReference type="NCBI Taxonomy" id="664692"/>
    <lineage>
        <taxon>Bacteria</taxon>
        <taxon>Bacillati</taxon>
        <taxon>Actinomycetota</taxon>
        <taxon>Actinomycetes</taxon>
        <taxon>Pseudonocardiales</taxon>
        <taxon>Pseudonocardiaceae</taxon>
        <taxon>Amycolatopsis</taxon>
    </lineage>
</organism>
<keyword evidence="6" id="KW-1185">Reference proteome</keyword>
<dbReference type="Proteomes" id="UP000440096">
    <property type="component" value="Unassembled WGS sequence"/>
</dbReference>
<dbReference type="CDD" id="cd07377">
    <property type="entry name" value="WHTH_GntR"/>
    <property type="match status" value="1"/>
</dbReference>
<proteinExistence type="predicted"/>
<evidence type="ECO:0000256" key="3">
    <source>
        <dbReference type="ARBA" id="ARBA00023163"/>
    </source>
</evidence>
<dbReference type="InterPro" id="IPR036390">
    <property type="entry name" value="WH_DNA-bd_sf"/>
</dbReference>
<sequence>MVGKLGELRQTSLADQAYERLREAIALGELAPGMRVTERGLATALAVSATPVREALHRLEHDGLVQRSGPRTLLVAEGPAPTPTQQAEVESALRGLVARYAAERATDEQLDTLDAILDEADDLVVRLLQRREDGRPIDDLVEALLGKLRTFDAELEHACGNPALTRLLPQVRTLDHHERVRRTIDRLDDPAFRAHERYGQHRQLVKALRAHDADTAEALMVRHAQRAMAALTREPAPRTQARAQKSS</sequence>
<dbReference type="InterPro" id="IPR000524">
    <property type="entry name" value="Tscrpt_reg_HTH_GntR"/>
</dbReference>
<evidence type="ECO:0000259" key="4">
    <source>
        <dbReference type="PROSITE" id="PS50949"/>
    </source>
</evidence>
<keyword evidence="1" id="KW-0805">Transcription regulation</keyword>
<dbReference type="InterPro" id="IPR036388">
    <property type="entry name" value="WH-like_DNA-bd_sf"/>
</dbReference>
<dbReference type="SUPFAM" id="SSF46785">
    <property type="entry name" value="Winged helix' DNA-binding domain"/>
    <property type="match status" value="1"/>
</dbReference>
<keyword evidence="3" id="KW-0804">Transcription</keyword>
<dbReference type="AlphaFoldDB" id="A0A6N7Z8X7"/>
<dbReference type="EMBL" id="WMBA01000046">
    <property type="protein sequence ID" value="MTD57336.1"/>
    <property type="molecule type" value="Genomic_DNA"/>
</dbReference>
<dbReference type="PROSITE" id="PS50949">
    <property type="entry name" value="HTH_GNTR"/>
    <property type="match status" value="1"/>
</dbReference>
<dbReference type="InterPro" id="IPR008920">
    <property type="entry name" value="TF_FadR/GntR_C"/>
</dbReference>
<gene>
    <name evidence="5" type="ORF">GKO32_25685</name>
</gene>
<dbReference type="PANTHER" id="PTHR43537:SF24">
    <property type="entry name" value="GLUCONATE OPERON TRANSCRIPTIONAL REPRESSOR"/>
    <property type="match status" value="1"/>
</dbReference>
<dbReference type="SUPFAM" id="SSF48008">
    <property type="entry name" value="GntR ligand-binding domain-like"/>
    <property type="match status" value="1"/>
</dbReference>
<keyword evidence="2" id="KW-0238">DNA-binding</keyword>
<accession>A0A6N7Z8X7</accession>
<evidence type="ECO:0000313" key="6">
    <source>
        <dbReference type="Proteomes" id="UP000440096"/>
    </source>
</evidence>
<dbReference type="InterPro" id="IPR011711">
    <property type="entry name" value="GntR_C"/>
</dbReference>
<name>A0A6N7Z8X7_9PSEU</name>
<reference evidence="5 6" key="1">
    <citation type="submission" date="2019-11" db="EMBL/GenBank/DDBJ databases">
        <title>Draft genome of Amycolatopsis RM579.</title>
        <authorList>
            <person name="Duangmal K."/>
            <person name="Mingma R."/>
        </authorList>
    </citation>
    <scope>NUCLEOTIDE SEQUENCE [LARGE SCALE GENOMIC DNA]</scope>
    <source>
        <strain evidence="5 6">RM579</strain>
    </source>
</reference>
<dbReference type="RefSeq" id="WP_154759472.1">
    <property type="nucleotide sequence ID" value="NZ_WMBA01000046.1"/>
</dbReference>
<dbReference type="PANTHER" id="PTHR43537">
    <property type="entry name" value="TRANSCRIPTIONAL REGULATOR, GNTR FAMILY"/>
    <property type="match status" value="1"/>
</dbReference>
<evidence type="ECO:0000256" key="2">
    <source>
        <dbReference type="ARBA" id="ARBA00023125"/>
    </source>
</evidence>
<dbReference type="Pfam" id="PF07729">
    <property type="entry name" value="FCD"/>
    <property type="match status" value="1"/>
</dbReference>
<feature type="domain" description="HTH gntR-type" evidence="4">
    <location>
        <begin position="11"/>
        <end position="78"/>
    </location>
</feature>
<dbReference type="Gene3D" id="1.20.120.530">
    <property type="entry name" value="GntR ligand-binding domain-like"/>
    <property type="match status" value="1"/>
</dbReference>
<comment type="caution">
    <text evidence="5">The sequence shown here is derived from an EMBL/GenBank/DDBJ whole genome shotgun (WGS) entry which is preliminary data.</text>
</comment>
<dbReference type="GO" id="GO:0003677">
    <property type="term" value="F:DNA binding"/>
    <property type="evidence" value="ECO:0007669"/>
    <property type="project" value="UniProtKB-KW"/>
</dbReference>
<dbReference type="OrthoDB" id="3186208at2"/>